<dbReference type="AlphaFoldDB" id="D8PTV7"/>
<dbReference type="InterPro" id="IPR046521">
    <property type="entry name" value="DUF6698"/>
</dbReference>
<organism evidence="3">
    <name type="scientific">Schizophyllum commune (strain H4-8 / FGSC 9210)</name>
    <name type="common">Split gill fungus</name>
    <dbReference type="NCBI Taxonomy" id="578458"/>
    <lineage>
        <taxon>Eukaryota</taxon>
        <taxon>Fungi</taxon>
        <taxon>Dikarya</taxon>
        <taxon>Basidiomycota</taxon>
        <taxon>Agaricomycotina</taxon>
        <taxon>Agaricomycetes</taxon>
        <taxon>Agaricomycetidae</taxon>
        <taxon>Agaricales</taxon>
        <taxon>Schizophyllaceae</taxon>
        <taxon>Schizophyllum</taxon>
    </lineage>
</organism>
<proteinExistence type="predicted"/>
<dbReference type="EMBL" id="GL377303">
    <property type="protein sequence ID" value="EFI99844.1"/>
    <property type="molecule type" value="Genomic_DNA"/>
</dbReference>
<dbReference type="HOGENOM" id="CLU_347209_0_0_1"/>
<sequence>MSKAPPRFSVRIPPARRPNRPAPAPSQAPTDTVPPRLQPRSTPAVPLISAATSASNSSRRVPPPSSSGAASELDRSSSPEHPEEPRVEESSELDNGRARGRKRTIDAINDALDSMRERGSKRPTVSDRTSPLHPYLHASRYIPRVVPAVLFYSFKAIIYVGMEEYGRTLDLHEDDDPAFMPADSENDEATKSCMLSAYNHIMTLLPGFAECLQEMPEHNIKSLIKEMEKIMGGVRSDDTNLCRSLVLEAILKNPREDKLDPMLLPEDDKDLRGYNHPQFARLLIPHAFYNALVNPETYHETKEAIEAHELELGNESLSMILWDPEQYDLEDEEKGMMRSPLLVRLYRAIFFGKKHTWKAPSSLPPRSYAKVHGHKRVTGPSIAYVAMQARFACSAVAEWQFEDSDNWNMHVFYKNIVEILEQDEDDPDEWVEETFRWWNIQIYGKPEGFEDDKPVTPDEVSIELKGARARRRARAVKRAAAKRASAATFVLALLSYRTGSCVCLEQEVAQEWLPLHIMALVAPLPGAYAVVTLDPHTTLRLVGVSDDPIAEAECRHMVCGKYIACITKPRNDFDMLFSHCAFDIDFVVQGLLPDDPATFYHHAIEASILCGFMRNDDNHVYDQEKARDNGAPLSTSPIPEIASDVQLMIKFADELPPTTTPWWHKIVKVTALQDEHLDSLADAPQGTRVKDQVEFSPPSEELSPFLRFTYDLSSFDSPPHPSGFIKELKELRGIYQRHLDRRHNELNDHIEQAREIDEAHMAELKAKGLRVEGQQKPRGRSFRRLTRHYAELVVARNARLNVPNAVLLYICLL</sequence>
<protein>
    <submittedName>
        <fullName evidence="2">Uncharacterized protein</fullName>
    </submittedName>
</protein>
<gene>
    <name evidence="2" type="ORF">SCHCODRAFT_232004</name>
</gene>
<accession>D8PTV7</accession>
<dbReference type="VEuPathDB" id="FungiDB:SCHCODRAFT_02683629"/>
<dbReference type="InParanoid" id="D8PTV7"/>
<evidence type="ECO:0000313" key="2">
    <source>
        <dbReference type="EMBL" id="EFI99844.1"/>
    </source>
</evidence>
<dbReference type="eggNOG" id="ENOG502SQYC">
    <property type="taxonomic scope" value="Eukaryota"/>
</dbReference>
<feature type="compositionally biased region" description="Basic and acidic residues" evidence="1">
    <location>
        <begin position="72"/>
        <end position="97"/>
    </location>
</feature>
<evidence type="ECO:0000256" key="1">
    <source>
        <dbReference type="SAM" id="MobiDB-lite"/>
    </source>
</evidence>
<reference evidence="2 3" key="1">
    <citation type="journal article" date="2010" name="Nat. Biotechnol.">
        <title>Genome sequence of the model mushroom Schizophyllum commune.</title>
        <authorList>
            <person name="Ohm R.A."/>
            <person name="de Jong J.F."/>
            <person name="Lugones L.G."/>
            <person name="Aerts A."/>
            <person name="Kothe E."/>
            <person name="Stajich J.E."/>
            <person name="de Vries R.P."/>
            <person name="Record E."/>
            <person name="Levasseur A."/>
            <person name="Baker S.E."/>
            <person name="Bartholomew K.A."/>
            <person name="Coutinho P.M."/>
            <person name="Erdmann S."/>
            <person name="Fowler T.J."/>
            <person name="Gathman A.C."/>
            <person name="Lombard V."/>
            <person name="Henrissat B."/>
            <person name="Knabe N."/>
            <person name="Kuees U."/>
            <person name="Lilly W.W."/>
            <person name="Lindquist E."/>
            <person name="Lucas S."/>
            <person name="Magnuson J.K."/>
            <person name="Piumi F."/>
            <person name="Raudaskoski M."/>
            <person name="Salamov A."/>
            <person name="Schmutz J."/>
            <person name="Schwarze F.W.M.R."/>
            <person name="vanKuyk P.A."/>
            <person name="Horton J.S."/>
            <person name="Grigoriev I.V."/>
            <person name="Woesten H.A.B."/>
        </authorList>
    </citation>
    <scope>NUCLEOTIDE SEQUENCE [LARGE SCALE GENOMIC DNA]</scope>
    <source>
        <strain evidence="3">H4-8 / FGSC 9210</strain>
    </source>
</reference>
<feature type="region of interest" description="Disordered" evidence="1">
    <location>
        <begin position="1"/>
        <end position="106"/>
    </location>
</feature>
<evidence type="ECO:0000313" key="3">
    <source>
        <dbReference type="Proteomes" id="UP000007431"/>
    </source>
</evidence>
<feature type="compositionally biased region" description="Low complexity" evidence="1">
    <location>
        <begin position="49"/>
        <end position="71"/>
    </location>
</feature>
<dbReference type="Pfam" id="PF20414">
    <property type="entry name" value="DUF6698"/>
    <property type="match status" value="1"/>
</dbReference>
<keyword evidence="3" id="KW-1185">Reference proteome</keyword>
<name>D8PTV7_SCHCM</name>
<dbReference type="Proteomes" id="UP000007431">
    <property type="component" value="Unassembled WGS sequence"/>
</dbReference>